<reference evidence="6 7" key="1">
    <citation type="journal article" date="2024" name="Science">
        <title>Giant polyketide synthase enzymes in the biosynthesis of giant marine polyether toxins.</title>
        <authorList>
            <person name="Fallon T.R."/>
            <person name="Shende V.V."/>
            <person name="Wierzbicki I.H."/>
            <person name="Pendleton A.L."/>
            <person name="Watervoot N.F."/>
            <person name="Auber R.P."/>
            <person name="Gonzalez D.J."/>
            <person name="Wisecaver J.H."/>
            <person name="Moore B.S."/>
        </authorList>
    </citation>
    <scope>NUCLEOTIDE SEQUENCE [LARGE SCALE GENOMIC DNA]</scope>
    <source>
        <strain evidence="6 7">12B1</strain>
    </source>
</reference>
<feature type="compositionally biased region" description="Polar residues" evidence="3">
    <location>
        <begin position="301"/>
        <end position="310"/>
    </location>
</feature>
<evidence type="ECO:0000313" key="7">
    <source>
        <dbReference type="Proteomes" id="UP001515480"/>
    </source>
</evidence>
<organism evidence="6 7">
    <name type="scientific">Prymnesium parvum</name>
    <name type="common">Toxic golden alga</name>
    <dbReference type="NCBI Taxonomy" id="97485"/>
    <lineage>
        <taxon>Eukaryota</taxon>
        <taxon>Haptista</taxon>
        <taxon>Haptophyta</taxon>
        <taxon>Prymnesiophyceae</taxon>
        <taxon>Prymnesiales</taxon>
        <taxon>Prymnesiaceae</taxon>
        <taxon>Prymnesium</taxon>
    </lineage>
</organism>
<dbReference type="PROSITE" id="PS00383">
    <property type="entry name" value="TYR_PHOSPHATASE_1"/>
    <property type="match status" value="1"/>
</dbReference>
<evidence type="ECO:0000259" key="4">
    <source>
        <dbReference type="PROSITE" id="PS50054"/>
    </source>
</evidence>
<dbReference type="Proteomes" id="UP001515480">
    <property type="component" value="Unassembled WGS sequence"/>
</dbReference>
<dbReference type="PANTHER" id="PTHR46381">
    <property type="entry name" value="MKPA PROTEIN"/>
    <property type="match status" value="1"/>
</dbReference>
<keyword evidence="7" id="KW-1185">Reference proteome</keyword>
<evidence type="ECO:0000256" key="1">
    <source>
        <dbReference type="ARBA" id="ARBA00022801"/>
    </source>
</evidence>
<dbReference type="SMART" id="SM00195">
    <property type="entry name" value="DSPc"/>
    <property type="match status" value="1"/>
</dbReference>
<feature type="compositionally biased region" description="Basic and acidic residues" evidence="3">
    <location>
        <begin position="677"/>
        <end position="686"/>
    </location>
</feature>
<proteinExistence type="predicted"/>
<evidence type="ECO:0000313" key="6">
    <source>
        <dbReference type="EMBL" id="KAL1524506.1"/>
    </source>
</evidence>
<dbReference type="GO" id="GO:0051015">
    <property type="term" value="F:actin filament binding"/>
    <property type="evidence" value="ECO:0007669"/>
    <property type="project" value="InterPro"/>
</dbReference>
<sequence>MGANLSLDAKPPEIEALLTYEPSGPSTPSLHRSNLKVWRFFPTEQPLEIASAAVAPSTFTGFDAKECYVLLHIYRRHDSTSSSLASRAGAAAGAANGAASPTDGEYQPSVGASSELASSAEECLTPRGLSGPFSGYDDSGPYPFERPGDAIAEKLAHDIYIWNGSSALALTKAVALTKCFELERFMINDDSGTIAHLHSGLGGELLSASSLYSADLRSPHSNHLLSMLSTHADSPTIPCSSLLACMLPGLQENSGARFPELSKVLNAYLQAPQPSQPPPQPQKARPAAILPPAAAEPAACNSGTPSSVPNISLGGAHTTGAAMPKLGPGSMGRGNEGVGGVSKLGLNLAAVDMTQIAPNERELKAEKLAYFNGICSQITESIFLGSDTVARDLKLLQSYGITHVFNAAGTACGNYHEGTLEYKTLYLLDSEREDISTILYDAVEFIEQATAKGKVYVHCHQGVSRSSSMVIAYLMWTHNLSYSEAFQRVKDIRGVANPNAGFIARLIQFGHRIHNTKPSPKPSLYRLAPYYSRPIPRRVRTMQLLHSRVPCPPRIVPLIDGEPSAAQLDQRTCFVLHATERPALFLWVGPRAHASYRSAAQHWCAQLQKFQSAPPPQLEMAGSESAEFWALLGGQSSVGKLSKYDGDYGVGTTPILTPPVLPSLPPLEPLASARAAKGGDDTERAPRAPPDLSKLPRFDDPLPTPRGARPGADIPLATPRGGRPALEEPMQTPRGAPPSLPAPSRGRPSEAAPEPAPKKAKEGTRAELYCYPDWQQLASYSKDNLEEDGILALLVFDAEGTVAHIYLWVGSDSWLSCERDKEIYEVAREFVDAKGLPTDVEVTIAHETEEPDAFLKYFAS</sequence>
<dbReference type="CDD" id="cd14498">
    <property type="entry name" value="DSP"/>
    <property type="match status" value="1"/>
</dbReference>
<dbReference type="SUPFAM" id="SSF55753">
    <property type="entry name" value="Actin depolymerizing proteins"/>
    <property type="match status" value="2"/>
</dbReference>
<evidence type="ECO:0000259" key="5">
    <source>
        <dbReference type="PROSITE" id="PS50056"/>
    </source>
</evidence>
<accession>A0AB34JUY4</accession>
<gene>
    <name evidence="6" type="ORF">AB1Y20_019400</name>
</gene>
<keyword evidence="1" id="KW-0378">Hydrolase</keyword>
<evidence type="ECO:0008006" key="8">
    <source>
        <dbReference type="Google" id="ProtNLM"/>
    </source>
</evidence>
<dbReference type="Pfam" id="PF00782">
    <property type="entry name" value="DSPc"/>
    <property type="match status" value="1"/>
</dbReference>
<dbReference type="InterPro" id="IPR007122">
    <property type="entry name" value="Villin/Gelsolin"/>
</dbReference>
<feature type="region of interest" description="Disordered" evidence="3">
    <location>
        <begin position="673"/>
        <end position="764"/>
    </location>
</feature>
<evidence type="ECO:0000256" key="2">
    <source>
        <dbReference type="ARBA" id="ARBA00022912"/>
    </source>
</evidence>
<feature type="region of interest" description="Disordered" evidence="3">
    <location>
        <begin position="293"/>
        <end position="334"/>
    </location>
</feature>
<feature type="domain" description="Tyrosine-protein phosphatase" evidence="4">
    <location>
        <begin position="374"/>
        <end position="515"/>
    </location>
</feature>
<name>A0AB34JUY4_PRYPA</name>
<dbReference type="EMBL" id="JBGBPQ010000005">
    <property type="protein sequence ID" value="KAL1524506.1"/>
    <property type="molecule type" value="Genomic_DNA"/>
</dbReference>
<dbReference type="GO" id="GO:0004721">
    <property type="term" value="F:phosphoprotein phosphatase activity"/>
    <property type="evidence" value="ECO:0007669"/>
    <property type="project" value="UniProtKB-KW"/>
</dbReference>
<dbReference type="AlphaFoldDB" id="A0AB34JUY4"/>
<keyword evidence="2" id="KW-0904">Protein phosphatase</keyword>
<dbReference type="InterPro" id="IPR000387">
    <property type="entry name" value="Tyr_Pase_dom"/>
</dbReference>
<dbReference type="InterPro" id="IPR020422">
    <property type="entry name" value="TYR_PHOSPHATASE_DUAL_dom"/>
</dbReference>
<dbReference type="Gene3D" id="3.40.20.10">
    <property type="entry name" value="Severin"/>
    <property type="match status" value="2"/>
</dbReference>
<dbReference type="Gene3D" id="3.90.190.10">
    <property type="entry name" value="Protein tyrosine phosphatase superfamily"/>
    <property type="match status" value="1"/>
</dbReference>
<dbReference type="PROSITE" id="PS50056">
    <property type="entry name" value="TYR_PHOSPHATASE_2"/>
    <property type="match status" value="1"/>
</dbReference>
<evidence type="ECO:0000256" key="3">
    <source>
        <dbReference type="SAM" id="MobiDB-lite"/>
    </source>
</evidence>
<protein>
    <recommendedName>
        <fullName evidence="8">Protein-serine/threonine phosphatase</fullName>
    </recommendedName>
</protein>
<dbReference type="PROSITE" id="PS50054">
    <property type="entry name" value="TYR_PHOSPHATASE_DUAL"/>
    <property type="match status" value="1"/>
</dbReference>
<feature type="domain" description="Tyrosine specific protein phosphatases" evidence="5">
    <location>
        <begin position="437"/>
        <end position="493"/>
    </location>
</feature>
<dbReference type="SUPFAM" id="SSF52799">
    <property type="entry name" value="(Phosphotyrosine protein) phosphatases II"/>
    <property type="match status" value="1"/>
</dbReference>
<dbReference type="SMART" id="SM00262">
    <property type="entry name" value="GEL"/>
    <property type="match status" value="1"/>
</dbReference>
<dbReference type="PANTHER" id="PTHR46381:SF2">
    <property type="entry name" value="MAP KINASE PHOSPHATASE"/>
    <property type="match status" value="1"/>
</dbReference>
<dbReference type="InterPro" id="IPR000340">
    <property type="entry name" value="Dual-sp_phosphatase_cat-dom"/>
</dbReference>
<dbReference type="InterPro" id="IPR029006">
    <property type="entry name" value="ADF-H/Gelsolin-like_dom_sf"/>
</dbReference>
<dbReference type="InterPro" id="IPR029021">
    <property type="entry name" value="Prot-tyrosine_phosphatase-like"/>
</dbReference>
<comment type="caution">
    <text evidence="6">The sequence shown here is derived from an EMBL/GenBank/DDBJ whole genome shotgun (WGS) entry which is preliminary data.</text>
</comment>
<dbReference type="InterPro" id="IPR016130">
    <property type="entry name" value="Tyr_Pase_AS"/>
</dbReference>